<dbReference type="GO" id="GO:0008408">
    <property type="term" value="F:3'-5' exonuclease activity"/>
    <property type="evidence" value="ECO:0007669"/>
    <property type="project" value="TreeGrafter"/>
</dbReference>
<name>A0A1M7TMM1_9RHOB</name>
<feature type="coiled-coil region" evidence="8">
    <location>
        <begin position="280"/>
        <end position="327"/>
    </location>
</feature>
<organism evidence="12 13">
    <name type="scientific">Oceanicella actignis</name>
    <dbReference type="NCBI Taxonomy" id="1189325"/>
    <lineage>
        <taxon>Bacteria</taxon>
        <taxon>Pseudomonadati</taxon>
        <taxon>Pseudomonadota</taxon>
        <taxon>Alphaproteobacteria</taxon>
        <taxon>Rhodobacterales</taxon>
        <taxon>Paracoccaceae</taxon>
        <taxon>Oceanicella</taxon>
    </lineage>
</organism>
<dbReference type="InterPro" id="IPR035965">
    <property type="entry name" value="PAS-like_dom_sf"/>
</dbReference>
<evidence type="ECO:0000256" key="3">
    <source>
        <dbReference type="ARBA" id="ARBA00022801"/>
    </source>
</evidence>
<evidence type="ECO:0000256" key="7">
    <source>
        <dbReference type="ARBA" id="ARBA00049244"/>
    </source>
</evidence>
<dbReference type="InterPro" id="IPR000014">
    <property type="entry name" value="PAS"/>
</dbReference>
<evidence type="ECO:0000256" key="5">
    <source>
        <dbReference type="ARBA" id="ARBA00025483"/>
    </source>
</evidence>
<evidence type="ECO:0000256" key="8">
    <source>
        <dbReference type="SAM" id="Coils"/>
    </source>
</evidence>
<keyword evidence="4" id="KW-0269">Exonuclease</keyword>
<dbReference type="AlphaFoldDB" id="A0A1M7TMM1"/>
<keyword evidence="13" id="KW-1185">Reference proteome</keyword>
<evidence type="ECO:0000256" key="6">
    <source>
        <dbReference type="ARBA" id="ARBA00026073"/>
    </source>
</evidence>
<evidence type="ECO:0000313" key="13">
    <source>
        <dbReference type="Proteomes" id="UP000184066"/>
    </source>
</evidence>
<dbReference type="GO" id="GO:0006260">
    <property type="term" value="P:DNA replication"/>
    <property type="evidence" value="ECO:0007669"/>
    <property type="project" value="InterPro"/>
</dbReference>
<comment type="function">
    <text evidence="5">DNA polymerase III is a complex, multichain enzyme responsible for most of the replicative synthesis in bacteria. The epsilon subunit contain the editing function and is a proofreading 3'-5' exonuclease.</text>
</comment>
<dbReference type="Gene3D" id="3.30.420.10">
    <property type="entry name" value="Ribonuclease H-like superfamily/Ribonuclease H"/>
    <property type="match status" value="1"/>
</dbReference>
<feature type="transmembrane region" description="Helical" evidence="9">
    <location>
        <begin position="20"/>
        <end position="42"/>
    </location>
</feature>
<feature type="transmembrane region" description="Helical" evidence="9">
    <location>
        <begin position="54"/>
        <end position="78"/>
    </location>
</feature>
<proteinExistence type="predicted"/>
<protein>
    <recommendedName>
        <fullName evidence="1">DNA-directed DNA polymerase</fullName>
        <ecNumber evidence="1">2.7.7.7</ecNumber>
    </recommendedName>
</protein>
<dbReference type="SMART" id="SM00479">
    <property type="entry name" value="EXOIII"/>
    <property type="match status" value="1"/>
</dbReference>
<evidence type="ECO:0000256" key="4">
    <source>
        <dbReference type="ARBA" id="ARBA00022839"/>
    </source>
</evidence>
<reference evidence="12 13" key="1">
    <citation type="submission" date="2016-12" db="EMBL/GenBank/DDBJ databases">
        <authorList>
            <person name="Song W.-J."/>
            <person name="Kurnit D.M."/>
        </authorList>
    </citation>
    <scope>NUCLEOTIDE SEQUENCE [LARGE SCALE GENOMIC DNA]</scope>
    <source>
        <strain evidence="12 13">CGMCC 1.10808</strain>
    </source>
</reference>
<keyword evidence="9" id="KW-1133">Transmembrane helix</keyword>
<keyword evidence="8" id="KW-0175">Coiled coil</keyword>
<dbReference type="SUPFAM" id="SSF55785">
    <property type="entry name" value="PYP-like sensor domain (PAS domain)"/>
    <property type="match status" value="1"/>
</dbReference>
<dbReference type="GO" id="GO:0003677">
    <property type="term" value="F:DNA binding"/>
    <property type="evidence" value="ECO:0007669"/>
    <property type="project" value="InterPro"/>
</dbReference>
<dbReference type="PANTHER" id="PTHR30231:SF4">
    <property type="entry name" value="PROTEIN NEN2"/>
    <property type="match status" value="1"/>
</dbReference>
<dbReference type="InterPro" id="IPR012337">
    <property type="entry name" value="RNaseH-like_sf"/>
</dbReference>
<dbReference type="InterPro" id="IPR036397">
    <property type="entry name" value="RNaseH_sf"/>
</dbReference>
<feature type="domain" description="Exonuclease" evidence="11">
    <location>
        <begin position="511"/>
        <end position="680"/>
    </location>
</feature>
<dbReference type="Proteomes" id="UP000184066">
    <property type="component" value="Unassembled WGS sequence"/>
</dbReference>
<dbReference type="STRING" id="1189325.SAMN04488119_1087"/>
<dbReference type="FunFam" id="3.30.420.10:FF:000045">
    <property type="entry name" value="3'-5' exonuclease DinG"/>
    <property type="match status" value="1"/>
</dbReference>
<dbReference type="PANTHER" id="PTHR30231">
    <property type="entry name" value="DNA POLYMERASE III SUBUNIT EPSILON"/>
    <property type="match status" value="1"/>
</dbReference>
<comment type="catalytic activity">
    <reaction evidence="7">
        <text>DNA(n) + a 2'-deoxyribonucleoside 5'-triphosphate = DNA(n+1) + diphosphate</text>
        <dbReference type="Rhea" id="RHEA:22508"/>
        <dbReference type="Rhea" id="RHEA-COMP:17339"/>
        <dbReference type="Rhea" id="RHEA-COMP:17340"/>
        <dbReference type="ChEBI" id="CHEBI:33019"/>
        <dbReference type="ChEBI" id="CHEBI:61560"/>
        <dbReference type="ChEBI" id="CHEBI:173112"/>
        <dbReference type="EC" id="2.7.7.7"/>
    </reaction>
</comment>
<dbReference type="InterPro" id="IPR013520">
    <property type="entry name" value="Ribonucl_H"/>
</dbReference>
<sequence>MAERPRLPDPRRWSLRLRVFLFFALLAAAAAGALAAGGALAWRRLPEAARDAAALSALAAGGVAALSLMWAALAWTWLRFDEHVARPLQELASALRRRAHAPVATPVDPEAARWLGELAPAAAELTEALGRLRGDVSEEVARRTRELDARREQLELVLANLPEAVLICTLDHRVMLYNRRALALLPDVEEVGLGRSLARMVRIEPIEHALAALRARPEADGAPVLCETARGGALLQGRAALARGPDGAPRGYILTLRDVTAQMAAELARERLLGEALEGVRRAAANVEALSEAVAGARDEGARARLTAELRAQAATLAERLRALSRESREAMSAHWPVAPVAVADLFEALRRRIQDRPAPERPEIEIAAAEGVVSCDALAIVRVLELALRRLALRGVGRVRLGARPGRAWLRLEVRWSGPPLTDSDLAELLAEPIDLGAGALTGAEALDRLRTQMWPAREGGEWALRLPLPVAAPTGTARDALDRPEFYDFDLMARAAPAPQDDTPLRRLDCVVFDTETTGLNPARDEIVQIAGVRIVNGRLLRGETFERLARPSRPIPAAATRIHGIDDAMVADAPPVEEVALRFHDWVEDAALVAHNAPFDIAFLRAVEPRIGRRFDNPAIDTVLISTILDPHSALHTLDALAERFDVRIPPERRHTALGDAMATAEIYLRAIPLLEKAGVRTLGDLRAASQRIADIRRAQAAYAPKNAERTNP</sequence>
<dbReference type="OrthoDB" id="9804290at2"/>
<dbReference type="GO" id="GO:0005829">
    <property type="term" value="C:cytosol"/>
    <property type="evidence" value="ECO:0007669"/>
    <property type="project" value="TreeGrafter"/>
</dbReference>
<dbReference type="Gene3D" id="3.30.450.20">
    <property type="entry name" value="PAS domain"/>
    <property type="match status" value="1"/>
</dbReference>
<dbReference type="SUPFAM" id="SSF53098">
    <property type="entry name" value="Ribonuclease H-like"/>
    <property type="match status" value="1"/>
</dbReference>
<keyword evidence="9" id="KW-0472">Membrane</keyword>
<keyword evidence="3" id="KW-0378">Hydrolase</keyword>
<dbReference type="EC" id="2.7.7.7" evidence="1"/>
<dbReference type="InterPro" id="IPR006054">
    <property type="entry name" value="DnaQ"/>
</dbReference>
<dbReference type="RefSeq" id="WP_083581437.1">
    <property type="nucleotide sequence ID" value="NZ_FOHL01000008.1"/>
</dbReference>
<dbReference type="EMBL" id="FRDL01000008">
    <property type="protein sequence ID" value="SHN71982.1"/>
    <property type="molecule type" value="Genomic_DNA"/>
</dbReference>
<dbReference type="Pfam" id="PF00929">
    <property type="entry name" value="RNase_T"/>
    <property type="match status" value="1"/>
</dbReference>
<evidence type="ECO:0000313" key="12">
    <source>
        <dbReference type="EMBL" id="SHN71982.1"/>
    </source>
</evidence>
<dbReference type="NCBIfam" id="TIGR00573">
    <property type="entry name" value="dnaq"/>
    <property type="match status" value="1"/>
</dbReference>
<comment type="subunit">
    <text evidence="6">DNA polymerase III contains a core (composed of alpha, epsilon and theta chains) that associates with a tau subunit. This core dimerizes to form the POLIII' complex. PolIII' associates with the gamma complex (composed of gamma, delta, delta', psi and chi chains) and with the beta chain to form the complete DNA polymerase III complex.</text>
</comment>
<evidence type="ECO:0000256" key="9">
    <source>
        <dbReference type="SAM" id="Phobius"/>
    </source>
</evidence>
<dbReference type="GO" id="GO:0003887">
    <property type="term" value="F:DNA-directed DNA polymerase activity"/>
    <property type="evidence" value="ECO:0007669"/>
    <property type="project" value="UniProtKB-EC"/>
</dbReference>
<evidence type="ECO:0000259" key="11">
    <source>
        <dbReference type="SMART" id="SM00479"/>
    </source>
</evidence>
<evidence type="ECO:0000256" key="2">
    <source>
        <dbReference type="ARBA" id="ARBA00022722"/>
    </source>
</evidence>
<evidence type="ECO:0000256" key="1">
    <source>
        <dbReference type="ARBA" id="ARBA00012417"/>
    </source>
</evidence>
<keyword evidence="2" id="KW-0540">Nuclease</keyword>
<dbReference type="SMART" id="SM00091">
    <property type="entry name" value="PAS"/>
    <property type="match status" value="1"/>
</dbReference>
<evidence type="ECO:0000259" key="10">
    <source>
        <dbReference type="SMART" id="SM00091"/>
    </source>
</evidence>
<dbReference type="CDD" id="cd06127">
    <property type="entry name" value="DEDDh"/>
    <property type="match status" value="1"/>
</dbReference>
<feature type="domain" description="PAS" evidence="10">
    <location>
        <begin position="152"/>
        <end position="218"/>
    </location>
</feature>
<gene>
    <name evidence="12" type="ORF">SAMN05216200_1087</name>
</gene>
<keyword evidence="9" id="KW-0812">Transmembrane</keyword>
<accession>A0A1M7TMM1</accession>